<name>A0A933LR23_UNCTE</name>
<accession>A0A933LR23</accession>
<evidence type="ECO:0008006" key="3">
    <source>
        <dbReference type="Google" id="ProtNLM"/>
    </source>
</evidence>
<comment type="caution">
    <text evidence="1">The sequence shown here is derived from an EMBL/GenBank/DDBJ whole genome shotgun (WGS) entry which is preliminary data.</text>
</comment>
<evidence type="ECO:0000313" key="1">
    <source>
        <dbReference type="EMBL" id="MBI4596760.1"/>
    </source>
</evidence>
<gene>
    <name evidence="1" type="ORF">HY730_10380</name>
</gene>
<dbReference type="InterPro" id="IPR043519">
    <property type="entry name" value="NT_sf"/>
</dbReference>
<evidence type="ECO:0000313" key="2">
    <source>
        <dbReference type="Proteomes" id="UP000772181"/>
    </source>
</evidence>
<reference evidence="1" key="1">
    <citation type="submission" date="2020-07" db="EMBL/GenBank/DDBJ databases">
        <title>Huge and variable diversity of episymbiotic CPR bacteria and DPANN archaea in groundwater ecosystems.</title>
        <authorList>
            <person name="He C.Y."/>
            <person name="Keren R."/>
            <person name="Whittaker M."/>
            <person name="Farag I.F."/>
            <person name="Doudna J."/>
            <person name="Cate J.H.D."/>
            <person name="Banfield J.F."/>
        </authorList>
    </citation>
    <scope>NUCLEOTIDE SEQUENCE</scope>
    <source>
        <strain evidence="1">NC_groundwater_1482_Ag_S-0.65um_47_24</strain>
    </source>
</reference>
<organism evidence="1 2">
    <name type="scientific">Tectimicrobiota bacterium</name>
    <dbReference type="NCBI Taxonomy" id="2528274"/>
    <lineage>
        <taxon>Bacteria</taxon>
        <taxon>Pseudomonadati</taxon>
        <taxon>Nitrospinota/Tectimicrobiota group</taxon>
        <taxon>Candidatus Tectimicrobiota</taxon>
    </lineage>
</organism>
<dbReference type="EMBL" id="JACQWF010000442">
    <property type="protein sequence ID" value="MBI4596760.1"/>
    <property type="molecule type" value="Genomic_DNA"/>
</dbReference>
<proteinExistence type="predicted"/>
<dbReference type="Proteomes" id="UP000772181">
    <property type="component" value="Unassembled WGS sequence"/>
</dbReference>
<dbReference type="SUPFAM" id="SSF81301">
    <property type="entry name" value="Nucleotidyltransferase"/>
    <property type="match status" value="1"/>
</dbReference>
<dbReference type="AlphaFoldDB" id="A0A933LR23"/>
<protein>
    <recommendedName>
        <fullName evidence="3">PII-uridylyltransferase/Glutamine-synthetase adenylyltransferase domain-containing protein</fullName>
    </recommendedName>
</protein>
<sequence length="995" mass="116554">MDNLLNYVLEQAKSFSNHHLKYVHAINKTFRALQERVQAAGLSQTVPFHWLPEDCSSQMEAILQIEDNKAQKLELLGCYYSWHLLLQNSYLVTLLQDNLVEGTMENRWRIYREFVILARYRFSHLVASYLKVLTNFFAKEMELPELMFCNVGALADQDDIDIAVIHRDGEKESIDNLQIVISRVSAEMLRRASPLHFYLPEYTRSHRYSATVEEYQDLLESEIRNFVIVSQIIGAVPMFGSQGLFNYFQEKIASRYFYTEKDNSHHEVYLRGVMGEAQSLLEYKARGGVLIPKNEGYRLIKLLLTAQKTVFGIDKAHNWEILEDLEQLDTENLEEYKHFEKNLSFLEIFRFLYHLMVVQEEVIHPADGIIKAGLDSVANLMGYRASSRGDTPVELLLDDYRVHTNETRQVAQRILSDLKGHLRKISVFWNMSRELLAGQNMNVAEEVLSKMNTVRSFRGLTFWDDLVDLLAGDYQALNRYVHDLYDLSILKRRNLIKRYVISLSYDFNLLIRLILLLQQHKEYTEFQAVLKGFNHAIFLLLENRPPILDSVAKAFEADPVPLFKFSKELEPLGLERINRFLKILNPPVRVKKIMQSLRLFYLLNHCTSRFFFRFLMRIVEGYPEVLKVLNDYDELQHRGELIAQQIELIGDFPGKKAWLQDFYCLNYLRIALMLLNRINHKQIQEEYQRFSDHYLHMLFEICRDEIFLEFWKEKNRYCPYFSFSFLATGGNARGDPFDKDFDLIVLIESSATESKHLLEKIVSRMNQELTKLGIPPHHRIAGNFNCYTLTIEDIENYFLNHNLYDYIDRSEVLGTRFIFGDENLLKVFQNRIIRNILSSDEGKKKYVLDMIEEIESGWRDFEPKPDGEINLKEHPGGLKDIHNSLLLMKIIHGLETCNQKEIMEEIKRINGTLETHLTELEGTLEFLKVFRDLYRIMVAGDDLIDFHYAGEVIDLLELDSEKDDRSIAEILSGSLFKSQQAIKGLLSFVKESFFN</sequence>